<dbReference type="GO" id="GO:0008277">
    <property type="term" value="P:regulation of G protein-coupled receptor signaling pathway"/>
    <property type="evidence" value="ECO:0007669"/>
    <property type="project" value="InterPro"/>
</dbReference>
<evidence type="ECO:0000313" key="12">
    <source>
        <dbReference type="Ensembl" id="ENSXCOP00000001587.1"/>
    </source>
</evidence>
<accession>A0A3B5KSX0</accession>
<keyword evidence="9" id="KW-1015">Disulfide bond</keyword>
<dbReference type="InterPro" id="IPR006985">
    <property type="entry name" value="RAMP"/>
</dbReference>
<comment type="similarity">
    <text evidence="2">Belongs to the RAMP family.</text>
</comment>
<dbReference type="STRING" id="32473.ENSXCOP00000001587"/>
<organism evidence="12 13">
    <name type="scientific">Xiphophorus couchianus</name>
    <name type="common">Monterrey platyfish</name>
    <dbReference type="NCBI Taxonomy" id="32473"/>
    <lineage>
        <taxon>Eukaryota</taxon>
        <taxon>Metazoa</taxon>
        <taxon>Chordata</taxon>
        <taxon>Craniata</taxon>
        <taxon>Vertebrata</taxon>
        <taxon>Euteleostomi</taxon>
        <taxon>Actinopterygii</taxon>
        <taxon>Neopterygii</taxon>
        <taxon>Teleostei</taxon>
        <taxon>Neoteleostei</taxon>
        <taxon>Acanthomorphata</taxon>
        <taxon>Ovalentaria</taxon>
        <taxon>Atherinomorphae</taxon>
        <taxon>Cyprinodontiformes</taxon>
        <taxon>Poeciliidae</taxon>
        <taxon>Poeciliinae</taxon>
        <taxon>Xiphophorus</taxon>
    </lineage>
</organism>
<protein>
    <submittedName>
        <fullName evidence="12">Uncharacterized protein</fullName>
    </submittedName>
</protein>
<evidence type="ECO:0000256" key="4">
    <source>
        <dbReference type="ARBA" id="ARBA00022475"/>
    </source>
</evidence>
<reference evidence="12" key="1">
    <citation type="submission" date="2025-08" db="UniProtKB">
        <authorList>
            <consortium name="Ensembl"/>
        </authorList>
    </citation>
    <scope>IDENTIFICATION</scope>
</reference>
<sequence length="72" mass="8045">MCVDSSLQRSWCMGHTFLVDSVFLEVHQAFFFQCSQAQDPPLRTLLVLIAPGVVITLFLPFLCAHLTSTETS</sequence>
<evidence type="ECO:0000256" key="10">
    <source>
        <dbReference type="ARBA" id="ARBA00023170"/>
    </source>
</evidence>
<evidence type="ECO:0000256" key="2">
    <source>
        <dbReference type="ARBA" id="ARBA00007087"/>
    </source>
</evidence>
<evidence type="ECO:0000256" key="8">
    <source>
        <dbReference type="ARBA" id="ARBA00023136"/>
    </source>
</evidence>
<evidence type="ECO:0000256" key="11">
    <source>
        <dbReference type="SAM" id="Phobius"/>
    </source>
</evidence>
<dbReference type="AlphaFoldDB" id="A0A3B5KSX0"/>
<evidence type="ECO:0000256" key="9">
    <source>
        <dbReference type="ARBA" id="ARBA00023157"/>
    </source>
</evidence>
<keyword evidence="4" id="KW-1003">Cell membrane</keyword>
<evidence type="ECO:0000256" key="3">
    <source>
        <dbReference type="ARBA" id="ARBA00022448"/>
    </source>
</evidence>
<evidence type="ECO:0000256" key="1">
    <source>
        <dbReference type="ARBA" id="ARBA00004251"/>
    </source>
</evidence>
<dbReference type="GeneTree" id="ENSGT00710000108330"/>
<dbReference type="GO" id="GO:0015026">
    <property type="term" value="F:coreceptor activity"/>
    <property type="evidence" value="ECO:0007669"/>
    <property type="project" value="InterPro"/>
</dbReference>
<feature type="transmembrane region" description="Helical" evidence="11">
    <location>
        <begin position="45"/>
        <end position="67"/>
    </location>
</feature>
<proteinExistence type="inferred from homology"/>
<dbReference type="InterPro" id="IPR038126">
    <property type="entry name" value="RAMP_sf"/>
</dbReference>
<keyword evidence="10" id="KW-0675">Receptor</keyword>
<keyword evidence="6" id="KW-0732">Signal</keyword>
<dbReference type="Pfam" id="PF04901">
    <property type="entry name" value="RAMP"/>
    <property type="match status" value="1"/>
</dbReference>
<keyword evidence="3" id="KW-0813">Transport</keyword>
<reference evidence="12" key="2">
    <citation type="submission" date="2025-09" db="UniProtKB">
        <authorList>
            <consortium name="Ensembl"/>
        </authorList>
    </citation>
    <scope>IDENTIFICATION</scope>
</reference>
<comment type="subcellular location">
    <subcellularLocation>
        <location evidence="1">Cell membrane</location>
        <topology evidence="1">Single-pass type I membrane protein</topology>
    </subcellularLocation>
</comment>
<dbReference type="Ensembl" id="ENSXCOT00000001612.1">
    <property type="protein sequence ID" value="ENSXCOP00000001587.1"/>
    <property type="gene ID" value="ENSXCOG00000001288.1"/>
</dbReference>
<keyword evidence="5 11" id="KW-0812">Transmembrane</keyword>
<dbReference type="GO" id="GO:0005886">
    <property type="term" value="C:plasma membrane"/>
    <property type="evidence" value="ECO:0007669"/>
    <property type="project" value="UniProtKB-SubCell"/>
</dbReference>
<evidence type="ECO:0000256" key="6">
    <source>
        <dbReference type="ARBA" id="ARBA00022729"/>
    </source>
</evidence>
<evidence type="ECO:0000256" key="5">
    <source>
        <dbReference type="ARBA" id="ARBA00022692"/>
    </source>
</evidence>
<keyword evidence="8 11" id="KW-0472">Membrane</keyword>
<dbReference type="Gene3D" id="1.10.150.510">
    <property type="entry name" value="Receptor activity modifying family"/>
    <property type="match status" value="1"/>
</dbReference>
<evidence type="ECO:0000313" key="13">
    <source>
        <dbReference type="Proteomes" id="UP000261380"/>
    </source>
</evidence>
<keyword evidence="7 11" id="KW-1133">Transmembrane helix</keyword>
<keyword evidence="13" id="KW-1185">Reference proteome</keyword>
<dbReference type="Proteomes" id="UP000261380">
    <property type="component" value="Unplaced"/>
</dbReference>
<evidence type="ECO:0000256" key="7">
    <source>
        <dbReference type="ARBA" id="ARBA00022989"/>
    </source>
</evidence>
<dbReference type="GO" id="GO:0006886">
    <property type="term" value="P:intracellular protein transport"/>
    <property type="evidence" value="ECO:0007669"/>
    <property type="project" value="InterPro"/>
</dbReference>
<name>A0A3B5KSX0_9TELE</name>